<organism evidence="3 4">
    <name type="scientific">Bosea eneae</name>
    <dbReference type="NCBI Taxonomy" id="151454"/>
    <lineage>
        <taxon>Bacteria</taxon>
        <taxon>Pseudomonadati</taxon>
        <taxon>Pseudomonadota</taxon>
        <taxon>Alphaproteobacteria</taxon>
        <taxon>Hyphomicrobiales</taxon>
        <taxon>Boseaceae</taxon>
        <taxon>Bosea</taxon>
    </lineage>
</organism>
<feature type="region of interest" description="Disordered" evidence="1">
    <location>
        <begin position="168"/>
        <end position="188"/>
    </location>
</feature>
<feature type="transmembrane region" description="Helical" evidence="2">
    <location>
        <begin position="46"/>
        <end position="69"/>
    </location>
</feature>
<dbReference type="EMBL" id="JBHSLW010000006">
    <property type="protein sequence ID" value="MFC5418824.1"/>
    <property type="molecule type" value="Genomic_DNA"/>
</dbReference>
<evidence type="ECO:0000256" key="1">
    <source>
        <dbReference type="SAM" id="MobiDB-lite"/>
    </source>
</evidence>
<feature type="transmembrane region" description="Helical" evidence="2">
    <location>
        <begin position="75"/>
        <end position="94"/>
    </location>
</feature>
<gene>
    <name evidence="3" type="ORF">ACFPOB_04515</name>
</gene>
<evidence type="ECO:0000313" key="3">
    <source>
        <dbReference type="EMBL" id="MFC5418824.1"/>
    </source>
</evidence>
<evidence type="ECO:0008006" key="5">
    <source>
        <dbReference type="Google" id="ProtNLM"/>
    </source>
</evidence>
<evidence type="ECO:0000313" key="4">
    <source>
        <dbReference type="Proteomes" id="UP001596053"/>
    </source>
</evidence>
<keyword evidence="2" id="KW-0812">Transmembrane</keyword>
<keyword evidence="4" id="KW-1185">Reference proteome</keyword>
<keyword evidence="2" id="KW-0472">Membrane</keyword>
<dbReference type="Proteomes" id="UP001596053">
    <property type="component" value="Unassembled WGS sequence"/>
</dbReference>
<protein>
    <recommendedName>
        <fullName evidence="5">PH (Pleckstrin Homology) domain-containing protein</fullName>
    </recommendedName>
</protein>
<reference evidence="4" key="1">
    <citation type="journal article" date="2019" name="Int. J. Syst. Evol. Microbiol.">
        <title>The Global Catalogue of Microorganisms (GCM) 10K type strain sequencing project: providing services to taxonomists for standard genome sequencing and annotation.</title>
        <authorList>
            <consortium name="The Broad Institute Genomics Platform"/>
            <consortium name="The Broad Institute Genome Sequencing Center for Infectious Disease"/>
            <person name="Wu L."/>
            <person name="Ma J."/>
        </authorList>
    </citation>
    <scope>NUCLEOTIDE SEQUENCE [LARGE SCALE GENOMIC DNA]</scope>
    <source>
        <strain evidence="4">NCAIM B.01391</strain>
    </source>
</reference>
<feature type="transmembrane region" description="Helical" evidence="2">
    <location>
        <begin position="6"/>
        <end position="26"/>
    </location>
</feature>
<dbReference type="RefSeq" id="WP_377796242.1">
    <property type="nucleotide sequence ID" value="NZ_JBHSLW010000006.1"/>
</dbReference>
<name>A0ABW0IKW6_9HYPH</name>
<accession>A0ABW0IKW6</accession>
<sequence>MSVDVLTKIALFVPAFMAVTALCVCLQRRRARRHGEWRYLTPGPYFWLGLFAGLLITAVATLVVAGGRVERSSGLLFTSAFAGITLFLAIQAMVEQVRWNDQRIERRTILGRTISLGWYELARIGVDWSSYLWISSFDGPRLRISTYDNGFDELALMIRDHLPSDLPPASPELGHEPMLAQARARGRG</sequence>
<proteinExistence type="predicted"/>
<comment type="caution">
    <text evidence="3">The sequence shown here is derived from an EMBL/GenBank/DDBJ whole genome shotgun (WGS) entry which is preliminary data.</text>
</comment>
<keyword evidence="2" id="KW-1133">Transmembrane helix</keyword>
<evidence type="ECO:0000256" key="2">
    <source>
        <dbReference type="SAM" id="Phobius"/>
    </source>
</evidence>